<dbReference type="InterPro" id="IPR029058">
    <property type="entry name" value="AB_hydrolase_fold"/>
</dbReference>
<name>A0A2P2M0H0_RHIMU</name>
<dbReference type="SUPFAM" id="SSF53474">
    <property type="entry name" value="alpha/beta-Hydrolases"/>
    <property type="match status" value="1"/>
</dbReference>
<reference evidence="1" key="1">
    <citation type="submission" date="2018-02" db="EMBL/GenBank/DDBJ databases">
        <title>Rhizophora mucronata_Transcriptome.</title>
        <authorList>
            <person name="Meera S.P."/>
            <person name="Sreeshan A."/>
            <person name="Augustine A."/>
        </authorList>
    </citation>
    <scope>NUCLEOTIDE SEQUENCE</scope>
    <source>
        <tissue evidence="1">Leaf</tissue>
    </source>
</reference>
<dbReference type="EMBL" id="GGEC01043241">
    <property type="protein sequence ID" value="MBX23725.1"/>
    <property type="molecule type" value="Transcribed_RNA"/>
</dbReference>
<dbReference type="AlphaFoldDB" id="A0A2P2M0H0"/>
<accession>A0A2P2M0H0</accession>
<protein>
    <submittedName>
        <fullName evidence="1">Uncharacterized protein</fullName>
    </submittedName>
</protein>
<dbReference type="Gene3D" id="3.40.50.1820">
    <property type="entry name" value="alpha/beta hydrolase"/>
    <property type="match status" value="1"/>
</dbReference>
<dbReference type="EMBL" id="GGEC01043239">
    <property type="protein sequence ID" value="MBX23723.1"/>
    <property type="molecule type" value="Transcribed_RNA"/>
</dbReference>
<proteinExistence type="predicted"/>
<sequence>MSSCVKPLKQNSKTSPLVLLHGFDRLTIIWVHPTLPQLWKSYIKRPITLVGPSLGAAVAIDFAVNHPESVSISLNGLRQICHNHYERKEQLNTLNARYGLGVTNLKA</sequence>
<organism evidence="1">
    <name type="scientific">Rhizophora mucronata</name>
    <name type="common">Asiatic mangrove</name>
    <dbReference type="NCBI Taxonomy" id="61149"/>
    <lineage>
        <taxon>Eukaryota</taxon>
        <taxon>Viridiplantae</taxon>
        <taxon>Streptophyta</taxon>
        <taxon>Embryophyta</taxon>
        <taxon>Tracheophyta</taxon>
        <taxon>Spermatophyta</taxon>
        <taxon>Magnoliopsida</taxon>
        <taxon>eudicotyledons</taxon>
        <taxon>Gunneridae</taxon>
        <taxon>Pentapetalae</taxon>
        <taxon>rosids</taxon>
        <taxon>fabids</taxon>
        <taxon>Malpighiales</taxon>
        <taxon>Rhizophoraceae</taxon>
        <taxon>Rhizophora</taxon>
    </lineage>
</organism>
<evidence type="ECO:0000313" key="1">
    <source>
        <dbReference type="EMBL" id="MBX23725.1"/>
    </source>
</evidence>